<evidence type="ECO:0000256" key="6">
    <source>
        <dbReference type="SAM" id="MobiDB-lite"/>
    </source>
</evidence>
<sequence>MKRKGTTLSVVLATAALLMVAAIYLFTNTSSPSRTETQSQTQPTSDSNKNAVVHTESAQSLQTKDTALPADKVDVLIVGSELEGLYLARAAADEGLKVKVIDPREAFGGQVLQGEMLFLDETRDDKHRLLVQGRAKELFDGFRQGKIRKLKEFEQYFEQLSKDIPVEQGVVIEGIELQPGEFGPQAVKAVVYKSKDGQKKRIEASYWVDNTDFAALVGKLQVPRLPGLEAFYGQNNVEYMSAGLMMKFKNVDWAKFQKQFNELTKEERNAKYGWGSVDGSFAISLSGMTSRYKPTNDRVFLRGLNAVNQRDGEVLINAFLIYTVDPSNDASIREAMELGKKEMPLILEHFRKNIVGWEHAELNGFPNYLYIREYNHYETDYVLKPSDMLGAKMFWDNVSIAGYPLDLQGTSANKWGIEMGRPDKYGMPLRSFLLKGFDNVIMAGKNVGASAIAYGSARIQPNTSLAAESIGVILGQIQGRQKLRAVTEADMPALHAYLESKYKIKLTGVTGNNKLTGWTADELAKLDTGEIVYPSYIKTRKK</sequence>
<evidence type="ECO:0000256" key="1">
    <source>
        <dbReference type="ARBA" id="ARBA00022485"/>
    </source>
</evidence>
<dbReference type="GO" id="GO:0051539">
    <property type="term" value="F:4 iron, 4 sulfur cluster binding"/>
    <property type="evidence" value="ECO:0007669"/>
    <property type="project" value="UniProtKB-KW"/>
</dbReference>
<dbReference type="SUPFAM" id="SSF51905">
    <property type="entry name" value="FAD/NAD(P)-binding domain"/>
    <property type="match status" value="1"/>
</dbReference>
<reference evidence="7 8" key="1">
    <citation type="submission" date="2019-11" db="EMBL/GenBank/DDBJ databases">
        <title>Draft genome sequences of five Paenibacillus species of dairy origin.</title>
        <authorList>
            <person name="Olajide A.M."/>
            <person name="Chen S."/>
            <person name="Lapointe G."/>
        </authorList>
    </citation>
    <scope>NUCLEOTIDE SEQUENCE [LARGE SCALE GENOMIC DNA]</scope>
    <source>
        <strain evidence="7 8">2CS3</strain>
    </source>
</reference>
<evidence type="ECO:0000256" key="2">
    <source>
        <dbReference type="ARBA" id="ARBA00022723"/>
    </source>
</evidence>
<comment type="caution">
    <text evidence="7">The sequence shown here is derived from an EMBL/GenBank/DDBJ whole genome shotgun (WGS) entry which is preliminary data.</text>
</comment>
<keyword evidence="5" id="KW-0411">Iron-sulfur</keyword>
<evidence type="ECO:0000256" key="4">
    <source>
        <dbReference type="ARBA" id="ARBA00023004"/>
    </source>
</evidence>
<evidence type="ECO:0000313" key="8">
    <source>
        <dbReference type="Proteomes" id="UP000450917"/>
    </source>
</evidence>
<name>A0A7X3CVR7_9BACL</name>
<keyword evidence="8" id="KW-1185">Reference proteome</keyword>
<dbReference type="InterPro" id="IPR036188">
    <property type="entry name" value="FAD/NAD-bd_sf"/>
</dbReference>
<dbReference type="GO" id="GO:0046872">
    <property type="term" value="F:metal ion binding"/>
    <property type="evidence" value="ECO:0007669"/>
    <property type="project" value="UniProtKB-KW"/>
</dbReference>
<dbReference type="Gene3D" id="3.50.50.60">
    <property type="entry name" value="FAD/NAD(P)-binding domain"/>
    <property type="match status" value="1"/>
</dbReference>
<dbReference type="AlphaFoldDB" id="A0A7X3CVR7"/>
<accession>A0A7X3CVR7</accession>
<feature type="region of interest" description="Disordered" evidence="6">
    <location>
        <begin position="31"/>
        <end position="64"/>
    </location>
</feature>
<keyword evidence="1" id="KW-0004">4Fe-4S</keyword>
<keyword evidence="3" id="KW-0560">Oxidoreductase</keyword>
<protein>
    <submittedName>
        <fullName evidence="7">FAD-dependent oxidoreductase</fullName>
    </submittedName>
</protein>
<dbReference type="GO" id="GO:0016491">
    <property type="term" value="F:oxidoreductase activity"/>
    <property type="evidence" value="ECO:0007669"/>
    <property type="project" value="UniProtKB-KW"/>
</dbReference>
<dbReference type="EMBL" id="WNZX01000026">
    <property type="protein sequence ID" value="MUG73452.1"/>
    <property type="molecule type" value="Genomic_DNA"/>
</dbReference>
<dbReference type="PANTHER" id="PTHR43498:SF1">
    <property type="entry name" value="COB--COM HETERODISULFIDE REDUCTASE IRON-SULFUR SUBUNIT A"/>
    <property type="match status" value="1"/>
</dbReference>
<organism evidence="7 8">
    <name type="scientific">Paenibacillus validus</name>
    <dbReference type="NCBI Taxonomy" id="44253"/>
    <lineage>
        <taxon>Bacteria</taxon>
        <taxon>Bacillati</taxon>
        <taxon>Bacillota</taxon>
        <taxon>Bacilli</taxon>
        <taxon>Bacillales</taxon>
        <taxon>Paenibacillaceae</taxon>
        <taxon>Paenibacillus</taxon>
    </lineage>
</organism>
<evidence type="ECO:0000256" key="3">
    <source>
        <dbReference type="ARBA" id="ARBA00023002"/>
    </source>
</evidence>
<gene>
    <name evidence="7" type="ORF">GNP93_22785</name>
</gene>
<keyword evidence="4" id="KW-0408">Iron</keyword>
<keyword evidence="2" id="KW-0479">Metal-binding</keyword>
<dbReference type="InterPro" id="IPR039650">
    <property type="entry name" value="HdrA-like"/>
</dbReference>
<dbReference type="RefSeq" id="WP_127608845.1">
    <property type="nucleotide sequence ID" value="NZ_JARTHJ010000164.1"/>
</dbReference>
<dbReference type="PANTHER" id="PTHR43498">
    <property type="entry name" value="FERREDOXIN:COB-COM HETERODISULFIDE REDUCTASE SUBUNIT A"/>
    <property type="match status" value="1"/>
</dbReference>
<evidence type="ECO:0000256" key="5">
    <source>
        <dbReference type="ARBA" id="ARBA00023014"/>
    </source>
</evidence>
<dbReference type="Pfam" id="PF12831">
    <property type="entry name" value="FAD_oxidored"/>
    <property type="match status" value="1"/>
</dbReference>
<dbReference type="Proteomes" id="UP000450917">
    <property type="component" value="Unassembled WGS sequence"/>
</dbReference>
<evidence type="ECO:0000313" key="7">
    <source>
        <dbReference type="EMBL" id="MUG73452.1"/>
    </source>
</evidence>
<proteinExistence type="predicted"/>